<evidence type="ECO:0000256" key="2">
    <source>
        <dbReference type="ARBA" id="ARBA00022475"/>
    </source>
</evidence>
<evidence type="ECO:0000256" key="1">
    <source>
        <dbReference type="ARBA" id="ARBA00004651"/>
    </source>
</evidence>
<dbReference type="Pfam" id="PF00753">
    <property type="entry name" value="Lactamase_B"/>
    <property type="match status" value="2"/>
</dbReference>
<reference evidence="7 8" key="1">
    <citation type="submission" date="2009-10" db="EMBL/GenBank/DDBJ databases">
        <title>Complete sequence of Halothiobacillus neapolitanus c2.</title>
        <authorList>
            <consortium name="US DOE Joint Genome Institute"/>
            <person name="Lucas S."/>
            <person name="Copeland A."/>
            <person name="Lapidus A."/>
            <person name="Glavina del Rio T."/>
            <person name="Tice H."/>
            <person name="Bruce D."/>
            <person name="Goodwin L."/>
            <person name="Pitluck S."/>
            <person name="Davenport K."/>
            <person name="Brettin T."/>
            <person name="Detter J.C."/>
            <person name="Han C."/>
            <person name="Tapia R."/>
            <person name="Larimer F."/>
            <person name="Land M."/>
            <person name="Hauser L."/>
            <person name="Kyrpides N."/>
            <person name="Mikhailova N."/>
            <person name="Kerfeld C."/>
            <person name="Cannon G."/>
            <person name="Heinhort S."/>
        </authorList>
    </citation>
    <scope>NUCLEOTIDE SEQUENCE [LARGE SCALE GENOMIC DNA]</scope>
    <source>
        <strain evidence="8">ATCC 23641 / c2</strain>
    </source>
</reference>
<dbReference type="Gene3D" id="3.60.15.10">
    <property type="entry name" value="Ribonuclease Z/Hydroxyacylglutathione hydrolase-like"/>
    <property type="match status" value="1"/>
</dbReference>
<dbReference type="NCBIfam" id="TIGR00360">
    <property type="entry name" value="ComEC_N-term"/>
    <property type="match status" value="1"/>
</dbReference>
<dbReference type="EMBL" id="CP001801">
    <property type="protein sequence ID" value="ACX96262.1"/>
    <property type="molecule type" value="Genomic_DNA"/>
</dbReference>
<dbReference type="InterPro" id="IPR025405">
    <property type="entry name" value="DUF4131"/>
</dbReference>
<evidence type="ECO:0000256" key="3">
    <source>
        <dbReference type="ARBA" id="ARBA00022692"/>
    </source>
</evidence>
<dbReference type="HOGENOM" id="CLU_010363_3_0_6"/>
<keyword evidence="5" id="KW-0472">Membrane</keyword>
<dbReference type="CDD" id="cd07731">
    <property type="entry name" value="ComA-like_MBL-fold"/>
    <property type="match status" value="1"/>
</dbReference>
<dbReference type="SMART" id="SM00849">
    <property type="entry name" value="Lactamase_B"/>
    <property type="match status" value="1"/>
</dbReference>
<evidence type="ECO:0000313" key="8">
    <source>
        <dbReference type="Proteomes" id="UP000009102"/>
    </source>
</evidence>
<keyword evidence="4" id="KW-1133">Transmembrane helix</keyword>
<dbReference type="eggNOG" id="COG2333">
    <property type="taxonomic scope" value="Bacteria"/>
</dbReference>
<dbReference type="Pfam" id="PF13567">
    <property type="entry name" value="DUF4131"/>
    <property type="match status" value="1"/>
</dbReference>
<comment type="subcellular location">
    <subcellularLocation>
        <location evidence="1">Cell membrane</location>
        <topology evidence="1">Multi-pass membrane protein</topology>
    </subcellularLocation>
</comment>
<dbReference type="OrthoDB" id="9761531at2"/>
<dbReference type="GO" id="GO:0005886">
    <property type="term" value="C:plasma membrane"/>
    <property type="evidence" value="ECO:0007669"/>
    <property type="project" value="UniProtKB-SubCell"/>
</dbReference>
<name>D0L0N9_HALNC</name>
<keyword evidence="2" id="KW-1003">Cell membrane</keyword>
<dbReference type="Proteomes" id="UP000009102">
    <property type="component" value="Chromosome"/>
</dbReference>
<dbReference type="NCBIfam" id="TIGR00361">
    <property type="entry name" value="ComEC_Rec2"/>
    <property type="match status" value="1"/>
</dbReference>
<dbReference type="PANTHER" id="PTHR30619:SF1">
    <property type="entry name" value="RECOMBINATION PROTEIN 2"/>
    <property type="match status" value="1"/>
</dbReference>
<evidence type="ECO:0000313" key="7">
    <source>
        <dbReference type="EMBL" id="ACX96262.1"/>
    </source>
</evidence>
<dbReference type="Pfam" id="PF03772">
    <property type="entry name" value="Competence"/>
    <property type="match status" value="1"/>
</dbReference>
<gene>
    <name evidence="7" type="ordered locus">Hneap_1429</name>
</gene>
<dbReference type="STRING" id="555778.Hneap_1429"/>
<organism evidence="7 8">
    <name type="scientific">Halothiobacillus neapolitanus (strain ATCC 23641 / DSM 15147 / CIP 104769 / NCIMB 8539 / c2)</name>
    <name type="common">Thiobacillus neapolitanus</name>
    <dbReference type="NCBI Taxonomy" id="555778"/>
    <lineage>
        <taxon>Bacteria</taxon>
        <taxon>Pseudomonadati</taxon>
        <taxon>Pseudomonadota</taxon>
        <taxon>Gammaproteobacteria</taxon>
        <taxon>Chromatiales</taxon>
        <taxon>Halothiobacillaceae</taxon>
        <taxon>Halothiobacillus</taxon>
    </lineage>
</organism>
<evidence type="ECO:0000256" key="5">
    <source>
        <dbReference type="ARBA" id="ARBA00023136"/>
    </source>
</evidence>
<dbReference type="SUPFAM" id="SSF56281">
    <property type="entry name" value="Metallo-hydrolase/oxidoreductase"/>
    <property type="match status" value="1"/>
</dbReference>
<accession>D0L0N9</accession>
<dbReference type="PANTHER" id="PTHR30619">
    <property type="entry name" value="DNA INTERNALIZATION/COMPETENCE PROTEIN COMEC/REC2"/>
    <property type="match status" value="1"/>
</dbReference>
<dbReference type="KEGG" id="hna:Hneap_1429"/>
<dbReference type="InterPro" id="IPR035681">
    <property type="entry name" value="ComA-like_MBL"/>
</dbReference>
<proteinExistence type="predicted"/>
<dbReference type="InterPro" id="IPR036866">
    <property type="entry name" value="RibonucZ/Hydroxyglut_hydro"/>
</dbReference>
<protein>
    <submittedName>
        <fullName evidence="7">DNA internalization-related competence protein ComEC/Rec2</fullName>
    </submittedName>
</protein>
<dbReference type="RefSeq" id="WP_012824296.1">
    <property type="nucleotide sequence ID" value="NC_013422.1"/>
</dbReference>
<dbReference type="InterPro" id="IPR001279">
    <property type="entry name" value="Metallo-B-lactamas"/>
</dbReference>
<feature type="domain" description="Metallo-beta-lactamase" evidence="6">
    <location>
        <begin position="588"/>
        <end position="773"/>
    </location>
</feature>
<keyword evidence="8" id="KW-1185">Reference proteome</keyword>
<dbReference type="AlphaFoldDB" id="D0L0N9"/>
<dbReference type="InterPro" id="IPR004797">
    <property type="entry name" value="Competence_ComEC/Rec2"/>
</dbReference>
<keyword evidence="3" id="KW-0812">Transmembrane</keyword>
<dbReference type="eggNOG" id="COG0658">
    <property type="taxonomic scope" value="Bacteria"/>
</dbReference>
<dbReference type="InterPro" id="IPR004477">
    <property type="entry name" value="ComEC_N"/>
</dbReference>
<evidence type="ECO:0000259" key="6">
    <source>
        <dbReference type="SMART" id="SM00849"/>
    </source>
</evidence>
<evidence type="ECO:0000256" key="4">
    <source>
        <dbReference type="ARBA" id="ARBA00022989"/>
    </source>
</evidence>
<dbReference type="GO" id="GO:0030420">
    <property type="term" value="P:establishment of competence for transformation"/>
    <property type="evidence" value="ECO:0007669"/>
    <property type="project" value="InterPro"/>
</dbReference>
<sequence length="840" mass="92385">MSCTLVRNRYFSTRLSSLWLLAWSVGALGAWLLPWAPLKAASDQPKPLIWLTSLISKVLHANLLADDLLRPLVAFWVLVLLILLILRLQQSATIARFWTIAVPALAVFSGLLWSLSAISTFVRSLPPSSLAPVSCSVTAMIDALPRPSKHATQLMLRVVQVDRNQSDAACRFYSTGQRLRVGDYHRYPPNEQVEYHGGAVWRFDLRLKPPHGSANPGGFDYERWLFSQRIAATGSVHGKPTLLAERGDGFAAYLLSVRSHWRAQLLAISQSQGTPDRGRGLLLGLTIGDSDYLGQNDWETLLATGTNHLLAISGLHVGMVSGLFAWLAAWLWSRTRWCEGFPARRVAAGVAVFAAWGYAFLAGMSVPTERTALMITILLAGLLLGRSWRLLDLWLIALVGVLLLDPFNALTAGFWLSFGAVLIMLLWLQYRPALAFWRDGFRLQIIITLALLPIVWWLFDRVAWSSLPANILAVPVITFVITPLSLLVMAFVSMLPSVAAVLMWPINVLTHGLFGFLEWLRLTLPDSHIAAPAGWTLLLASLGVAWMLMPKFWPARYLGLVLCLPAVFYRPAPIPDGEADIWFLDVGQGLAVVIHTARHAMLYDAGPAFGGSDAGERTVVPALRALHVSELNQIVISHHARDHMGGLSSVLTVYPHVPVISGEPLPGFGSTSCRDGAHWQWDGVDFATYQASLDSRSDNNRSCVLVIQSRAGSVLLTGDIEAEAEQALIDAHSGGTALKSDVLYVPHHGSKTSSSPPFLAAVQPEVAVISAGKFNSFGHPHPLVLQRYRQRQIPVFNTADQGAIEVKSGQVIAYRDRQWPFVWRCIREPLIESFVAETGF</sequence>
<dbReference type="InterPro" id="IPR052159">
    <property type="entry name" value="Competence_DNA_uptake"/>
</dbReference>